<accession>A0A6J4EH27</accession>
<keyword evidence="2" id="KW-1185">Reference proteome</keyword>
<protein>
    <submittedName>
        <fullName evidence="1">Uncharacterized protein</fullName>
    </submittedName>
</protein>
<dbReference type="GeneID" id="62682390"/>
<dbReference type="EMBL" id="LC553736">
    <property type="protein sequence ID" value="BCG45201.1"/>
    <property type="molecule type" value="Genomic_DNA"/>
</dbReference>
<sequence>MAKNDYRTVIATALGAAPRATPEITVGVSTSEVLGKAPGDVRFGVTVVEALQWDGKLPAATTHGVNVMEVLGKLPGEVRFGVAVAEVLLSPVGFAGGLNIVEVLGQSSAQTPAFVDTVYSAVTSGRPVPPVEDVISVESVLSATSYAVTMQPMEPVQSLTQVSTTAMLSVLESPLVTISTETVRQAIVSHTMSADVDWYPQPSDYFSRDIVGQQAVLVLQSLDIPYVPTSGVYAVTNVSLVAQSSPMGRLPRSNVYAAQQLSQVVQPKAEPMPRSYTNVAQQLTQAVIPAVFDDHTVGVEHSGSVTSCAVQEYPLPMHISYQRAGNVFSLVLVNDPDSQSVPLSRTRVGSLTALQLEKSDDLHPQSLTQVSQVHSYAAVGSQTVPPVNMLVWGRADAVFSLVALHADDYPDPNLATGMAIAEEVVCLAAGGAVYESPEDIYDRSRVQQVRTISRLSTSTRPLAMPISYAPVAQLWEYAARSERMPTPEEVLNSGIHIRLITQPIAFAAEYPDATVPYSYLSTGQVMEHVAQVAEYPDVHVPTADAIASQILEHVASPDDFPDPAEMFRPLLVNQVVEHYAAETLYPDANTLHKPVSVWQVAQQVSVSAQYPDKDIPQSWLNVYQVSEQVAVITKYPDKNTPQSTLRADMILEHVMAVDPTMYGMPAPPRKHRVQISCRFVYT</sequence>
<dbReference type="KEGG" id="vg:62682390"/>
<reference evidence="1 2" key="1">
    <citation type="submission" date="2020-06" db="EMBL/GenBank/DDBJ databases">
        <title>Complete Genome Sequence of Salmonella phage SAP012.</title>
        <authorList>
            <person name="Shahin K."/>
            <person name="Soleimani-Delfan A."/>
            <person name="Barazandeh M."/>
            <person name="Komijani Majid."/>
            <person name="Bao H."/>
            <person name="Zhang L."/>
            <person name="Wang R."/>
        </authorList>
    </citation>
    <scope>NUCLEOTIDE SEQUENCE [LARGE SCALE GENOMIC DNA]</scope>
</reference>
<evidence type="ECO:0000313" key="2">
    <source>
        <dbReference type="Proteomes" id="UP000505247"/>
    </source>
</evidence>
<evidence type="ECO:0000313" key="1">
    <source>
        <dbReference type="EMBL" id="BCG45201.1"/>
    </source>
</evidence>
<organism evidence="1 2">
    <name type="scientific">Salmonella phage SAP012</name>
    <dbReference type="NCBI Taxonomy" id="2742114"/>
    <lineage>
        <taxon>Viruses</taxon>
        <taxon>Duplodnaviria</taxon>
        <taxon>Heunggongvirae</taxon>
        <taxon>Uroviricota</taxon>
        <taxon>Caudoviricetes</taxon>
        <taxon>Casjensviridae</taxon>
        <taxon>Zhonglingvirus</taxon>
        <taxon>Zhonglingvirus SAP012</taxon>
    </lineage>
</organism>
<proteinExistence type="predicted"/>
<dbReference type="Proteomes" id="UP000505247">
    <property type="component" value="Segment"/>
</dbReference>
<dbReference type="RefSeq" id="YP_009999758.1">
    <property type="nucleotide sequence ID" value="NC_053008.1"/>
</dbReference>
<name>A0A6J4EH27_9CAUD</name>